<evidence type="ECO:0000313" key="4">
    <source>
        <dbReference type="Proteomes" id="UP000199060"/>
    </source>
</evidence>
<dbReference type="EMBL" id="FNAC01000003">
    <property type="protein sequence ID" value="SDC63678.1"/>
    <property type="molecule type" value="Genomic_DNA"/>
</dbReference>
<dbReference type="SUPFAM" id="SSF56601">
    <property type="entry name" value="beta-lactamase/transpeptidase-like"/>
    <property type="match status" value="1"/>
</dbReference>
<dbReference type="Pfam" id="PF00144">
    <property type="entry name" value="Beta-lactamase"/>
    <property type="match status" value="1"/>
</dbReference>
<dbReference type="InterPro" id="IPR001466">
    <property type="entry name" value="Beta-lactam-related"/>
</dbReference>
<evidence type="ECO:0000256" key="1">
    <source>
        <dbReference type="SAM" id="SignalP"/>
    </source>
</evidence>
<dbReference type="OrthoDB" id="1522765at2"/>
<organism evidence="3 4">
    <name type="scientific">Algoriphagus faecimaris</name>
    <dbReference type="NCBI Taxonomy" id="686796"/>
    <lineage>
        <taxon>Bacteria</taxon>
        <taxon>Pseudomonadati</taxon>
        <taxon>Bacteroidota</taxon>
        <taxon>Cytophagia</taxon>
        <taxon>Cytophagales</taxon>
        <taxon>Cyclobacteriaceae</taxon>
        <taxon>Algoriphagus</taxon>
    </lineage>
</organism>
<dbReference type="InterPro" id="IPR012338">
    <property type="entry name" value="Beta-lactam/transpept-like"/>
</dbReference>
<dbReference type="PANTHER" id="PTHR43283:SF3">
    <property type="entry name" value="BETA-LACTAMASE FAMILY PROTEIN (AFU_ORTHOLOGUE AFUA_5G07500)"/>
    <property type="match status" value="1"/>
</dbReference>
<keyword evidence="4" id="KW-1185">Reference proteome</keyword>
<dbReference type="STRING" id="686796.SAMN04488104_10033"/>
<protein>
    <submittedName>
        <fullName evidence="3">CubicO group peptidase, beta-lactamase class C family</fullName>
    </submittedName>
</protein>
<dbReference type="Proteomes" id="UP000199060">
    <property type="component" value="Unassembled WGS sequence"/>
</dbReference>
<keyword evidence="1" id="KW-0732">Signal</keyword>
<feature type="domain" description="Beta-lactamase-related" evidence="2">
    <location>
        <begin position="43"/>
        <end position="383"/>
    </location>
</feature>
<dbReference type="InterPro" id="IPR050789">
    <property type="entry name" value="Diverse_Enzym_Activities"/>
</dbReference>
<sequence length="402" mass="45583">MKKLSYFFLFLFWIGSFSLTSAQSRLSPERLSRYDLFLEKEISQGKIPGAVVLIYKDGEKAYEKAFGMSDIEAQKPMQTDQIFYIQSMTKPIATVALMMLYEEGKFFLTDPVEIYLPEFENLKVLINPEDGKDGPTEAAKQKITIAQILSHTAGFTHGLGNSKQEEAVREALYMQAHESIETRVKSLASIPLLGQPGEQWYYSASPDIAARLVEVFSGMSFDQFLQKRLFDPLGMKDTGYNLTEEQSKRMVALHGYSKEGDLIKMPNQTPINGNKVFGGTHGLFSTAQDYSIFARMLLNGGEWNGKQYLSPKTIELMTQNHIEGLQYDPGYGFGLGFGIMVDLADADMLGSEGQYFWSGAYCTYFFIDPKENMISFLMTQNNQYSNYYSNKMRQMVYQAIIK</sequence>
<evidence type="ECO:0000313" key="3">
    <source>
        <dbReference type="EMBL" id="SDC63678.1"/>
    </source>
</evidence>
<gene>
    <name evidence="3" type="ORF">SAMN04488104_10033</name>
</gene>
<name>A0A1G6N755_9BACT</name>
<dbReference type="PANTHER" id="PTHR43283">
    <property type="entry name" value="BETA-LACTAMASE-RELATED"/>
    <property type="match status" value="1"/>
</dbReference>
<dbReference type="AlphaFoldDB" id="A0A1G6N755"/>
<proteinExistence type="predicted"/>
<feature type="chain" id="PRO_5011643312" evidence="1">
    <location>
        <begin position="23"/>
        <end position="402"/>
    </location>
</feature>
<evidence type="ECO:0000259" key="2">
    <source>
        <dbReference type="Pfam" id="PF00144"/>
    </source>
</evidence>
<dbReference type="Gene3D" id="3.40.710.10">
    <property type="entry name" value="DD-peptidase/beta-lactamase superfamily"/>
    <property type="match status" value="1"/>
</dbReference>
<accession>A0A1G6N755</accession>
<reference evidence="4" key="1">
    <citation type="submission" date="2016-10" db="EMBL/GenBank/DDBJ databases">
        <authorList>
            <person name="Varghese N."/>
            <person name="Submissions S."/>
        </authorList>
    </citation>
    <scope>NUCLEOTIDE SEQUENCE [LARGE SCALE GENOMIC DNA]</scope>
    <source>
        <strain evidence="4">DSM 23095</strain>
    </source>
</reference>
<feature type="signal peptide" evidence="1">
    <location>
        <begin position="1"/>
        <end position="22"/>
    </location>
</feature>
<dbReference type="RefSeq" id="WP_087939513.1">
    <property type="nucleotide sequence ID" value="NZ_FNAC01000003.1"/>
</dbReference>